<keyword evidence="6" id="KW-1185">Reference proteome</keyword>
<evidence type="ECO:0000259" key="4">
    <source>
        <dbReference type="Pfam" id="PF20518"/>
    </source>
</evidence>
<proteinExistence type="predicted"/>
<evidence type="ECO:0000256" key="1">
    <source>
        <dbReference type="ARBA" id="ARBA00022618"/>
    </source>
</evidence>
<feature type="domain" description="Anaphase-promoting complex subunit 1 middle" evidence="4">
    <location>
        <begin position="78"/>
        <end position="133"/>
    </location>
</feature>
<dbReference type="GO" id="GO:0051301">
    <property type="term" value="P:cell division"/>
    <property type="evidence" value="ECO:0007669"/>
    <property type="project" value="UniProtKB-KW"/>
</dbReference>
<dbReference type="InterPro" id="IPR046794">
    <property type="entry name" value="Apc1_MidN"/>
</dbReference>
<evidence type="ECO:0000313" key="6">
    <source>
        <dbReference type="Proteomes" id="UP000636800"/>
    </source>
</evidence>
<dbReference type="OrthoDB" id="1585644at2759"/>
<dbReference type="GO" id="GO:0060090">
    <property type="term" value="F:molecular adaptor activity"/>
    <property type="evidence" value="ECO:0007669"/>
    <property type="project" value="TreeGrafter"/>
</dbReference>
<comment type="caution">
    <text evidence="5">The sequence shown here is derived from an EMBL/GenBank/DDBJ whole genome shotgun (WGS) entry which is preliminary data.</text>
</comment>
<dbReference type="PANTHER" id="PTHR12827:SF3">
    <property type="entry name" value="ANAPHASE-PROMOTING COMPLEX SUBUNIT 1"/>
    <property type="match status" value="1"/>
</dbReference>
<dbReference type="GO" id="GO:0070979">
    <property type="term" value="P:protein K11-linked ubiquitination"/>
    <property type="evidence" value="ECO:0007669"/>
    <property type="project" value="TreeGrafter"/>
</dbReference>
<dbReference type="PANTHER" id="PTHR12827">
    <property type="entry name" value="MEIOTIC CHECKPOINT REGULATOR TSG24 FAMILY MEMBER"/>
    <property type="match status" value="1"/>
</dbReference>
<evidence type="ECO:0000256" key="3">
    <source>
        <dbReference type="ARBA" id="ARBA00023306"/>
    </source>
</evidence>
<dbReference type="AlphaFoldDB" id="A0A835V2D5"/>
<accession>A0A835V2D5</accession>
<dbReference type="GO" id="GO:0007091">
    <property type="term" value="P:metaphase/anaphase transition of mitotic cell cycle"/>
    <property type="evidence" value="ECO:0007669"/>
    <property type="project" value="TreeGrafter"/>
</dbReference>
<dbReference type="EMBL" id="JADCNL010000005">
    <property type="protein sequence ID" value="KAG0481180.1"/>
    <property type="molecule type" value="Genomic_DNA"/>
</dbReference>
<feature type="domain" description="Anaphase-promoting complex subunit 1 middle" evidence="4">
    <location>
        <begin position="223"/>
        <end position="278"/>
    </location>
</feature>
<dbReference type="GO" id="GO:0005680">
    <property type="term" value="C:anaphase-promoting complex"/>
    <property type="evidence" value="ECO:0007669"/>
    <property type="project" value="InterPro"/>
</dbReference>
<name>A0A835V2D5_VANPL</name>
<keyword evidence="1" id="KW-0132">Cell division</keyword>
<gene>
    <name evidence="5" type="ORF">HPP92_012038</name>
</gene>
<keyword evidence="2" id="KW-0498">Mitosis</keyword>
<dbReference type="Pfam" id="PF20518">
    <property type="entry name" value="Apc1_MidN"/>
    <property type="match status" value="2"/>
</dbReference>
<organism evidence="5 6">
    <name type="scientific">Vanilla planifolia</name>
    <name type="common">Vanilla</name>
    <dbReference type="NCBI Taxonomy" id="51239"/>
    <lineage>
        <taxon>Eukaryota</taxon>
        <taxon>Viridiplantae</taxon>
        <taxon>Streptophyta</taxon>
        <taxon>Embryophyta</taxon>
        <taxon>Tracheophyta</taxon>
        <taxon>Spermatophyta</taxon>
        <taxon>Magnoliopsida</taxon>
        <taxon>Liliopsida</taxon>
        <taxon>Asparagales</taxon>
        <taxon>Orchidaceae</taxon>
        <taxon>Vanilloideae</taxon>
        <taxon>Vanilleae</taxon>
        <taxon>Vanilla</taxon>
    </lineage>
</organism>
<dbReference type="GO" id="GO:0031145">
    <property type="term" value="P:anaphase-promoting complex-dependent catabolic process"/>
    <property type="evidence" value="ECO:0007669"/>
    <property type="project" value="TreeGrafter"/>
</dbReference>
<evidence type="ECO:0000313" key="5">
    <source>
        <dbReference type="EMBL" id="KAG0481180.1"/>
    </source>
</evidence>
<sequence length="413" mass="46405">MKISELHKPTLPLFSNQAITSWDFLVTSRFHSSYVKQAPYCSISLITGLNALHCHGTTVQVVDQRHQGEPYYTEVLMEILDSLHSLYENLKLNNLRKKDLWRLASLLCRICVCLSEASYVDFYVRDFPCLVSEVHFLQSTAATRAPPNLLRWLEICLRCGCLLADPKDLPFLILKENSTALCWSRKVVCFFSLLLGAERNGKKLSSGVYCNIANGTARTPEELTVLAMVAERFGHQHLDLLPIGVSLPIRHALDACRESPPSDWPAAAYVLIGREDLAMIFYSSLNEEEQSQSNANLPFYSPTYRLHVRPVAVPFSASENKNVDSTKLEDTDAPKSVEDGMEHIFNSSAQLRFGRDLRLNEVRRLLCSARPVAIQTPANPTATDQDFQQVESVATTVAPPSLNYNWGSVERIE</sequence>
<protein>
    <recommendedName>
        <fullName evidence="4">Anaphase-promoting complex subunit 1 middle domain-containing protein</fullName>
    </recommendedName>
</protein>
<dbReference type="InterPro" id="IPR024990">
    <property type="entry name" value="Apc1"/>
</dbReference>
<dbReference type="Proteomes" id="UP000636800">
    <property type="component" value="Chromosome 5"/>
</dbReference>
<keyword evidence="3" id="KW-0131">Cell cycle</keyword>
<evidence type="ECO:0000256" key="2">
    <source>
        <dbReference type="ARBA" id="ARBA00022776"/>
    </source>
</evidence>
<reference evidence="5 6" key="1">
    <citation type="journal article" date="2020" name="Nat. Food">
        <title>A phased Vanilla planifolia genome enables genetic improvement of flavour and production.</title>
        <authorList>
            <person name="Hasing T."/>
            <person name="Tang H."/>
            <person name="Brym M."/>
            <person name="Khazi F."/>
            <person name="Huang T."/>
            <person name="Chambers A.H."/>
        </authorList>
    </citation>
    <scope>NUCLEOTIDE SEQUENCE [LARGE SCALE GENOMIC DNA]</scope>
    <source>
        <tissue evidence="5">Leaf</tissue>
    </source>
</reference>